<gene>
    <name evidence="1" type="ORF">IFJ75_12810</name>
</gene>
<name>A0A975GV53_9CAUL</name>
<sequence length="69" mass="7206">MNAASIASAGMSTALVRFEGSAARTAANPLENLAEETLERIEARTALRANAAVRRTADDMVGAILDIFA</sequence>
<organism evidence="1 2">
    <name type="scientific">Brevundimonas goettingensis</name>
    <dbReference type="NCBI Taxonomy" id="2774190"/>
    <lineage>
        <taxon>Bacteria</taxon>
        <taxon>Pseudomonadati</taxon>
        <taxon>Pseudomonadota</taxon>
        <taxon>Alphaproteobacteria</taxon>
        <taxon>Caulobacterales</taxon>
        <taxon>Caulobacteraceae</taxon>
        <taxon>Brevundimonas</taxon>
    </lineage>
</organism>
<protein>
    <submittedName>
        <fullName evidence="1">Flagellar hook protein FlgE</fullName>
    </submittedName>
</protein>
<evidence type="ECO:0000313" key="2">
    <source>
        <dbReference type="Proteomes" id="UP000663918"/>
    </source>
</evidence>
<keyword evidence="1" id="KW-0969">Cilium</keyword>
<dbReference type="Proteomes" id="UP000663918">
    <property type="component" value="Chromosome"/>
</dbReference>
<dbReference type="RefSeq" id="WP_207868577.1">
    <property type="nucleotide sequence ID" value="NZ_CP062222.1"/>
</dbReference>
<dbReference type="AlphaFoldDB" id="A0A975GV53"/>
<keyword evidence="1" id="KW-0282">Flagellum</keyword>
<dbReference type="EMBL" id="CP062222">
    <property type="protein sequence ID" value="QTC90159.1"/>
    <property type="molecule type" value="Genomic_DNA"/>
</dbReference>
<evidence type="ECO:0000313" key="1">
    <source>
        <dbReference type="EMBL" id="QTC90159.1"/>
    </source>
</evidence>
<accession>A0A975GV53</accession>
<keyword evidence="1" id="KW-0966">Cell projection</keyword>
<proteinExistence type="predicted"/>
<dbReference type="KEGG" id="bgoe:IFJ75_12810"/>
<keyword evidence="2" id="KW-1185">Reference proteome</keyword>
<reference evidence="1" key="1">
    <citation type="submission" date="2020-09" db="EMBL/GenBank/DDBJ databases">
        <title>Brevundimonas sp. LVF2 isolated from a puddle in Goettingen, Germany.</title>
        <authorList>
            <person name="Friedrich I."/>
            <person name="Klassen A."/>
            <person name="Hannes N."/>
            <person name="Schneider D."/>
            <person name="Hertel R."/>
            <person name="Daniel R."/>
        </authorList>
    </citation>
    <scope>NUCLEOTIDE SEQUENCE</scope>
    <source>
        <strain evidence="1">LVF2</strain>
    </source>
</reference>